<gene>
    <name evidence="1" type="ORF">FB567DRAFT_228131</name>
</gene>
<keyword evidence="2" id="KW-1185">Reference proteome</keyword>
<dbReference type="Gene3D" id="3.40.50.300">
    <property type="entry name" value="P-loop containing nucleotide triphosphate hydrolases"/>
    <property type="match status" value="1"/>
</dbReference>
<dbReference type="Proteomes" id="UP000813461">
    <property type="component" value="Unassembled WGS sequence"/>
</dbReference>
<dbReference type="OrthoDB" id="3512845at2759"/>
<protein>
    <submittedName>
        <fullName evidence="1">ATP/GTP-binding protein</fullName>
    </submittedName>
</protein>
<name>A0A8K0RD84_9PLEO</name>
<proteinExistence type="predicted"/>
<evidence type="ECO:0000313" key="2">
    <source>
        <dbReference type="Proteomes" id="UP000813461"/>
    </source>
</evidence>
<dbReference type="AlphaFoldDB" id="A0A8K0RD84"/>
<organism evidence="1 2">
    <name type="scientific">Paraphoma chrysanthemicola</name>
    <dbReference type="NCBI Taxonomy" id="798071"/>
    <lineage>
        <taxon>Eukaryota</taxon>
        <taxon>Fungi</taxon>
        <taxon>Dikarya</taxon>
        <taxon>Ascomycota</taxon>
        <taxon>Pezizomycotina</taxon>
        <taxon>Dothideomycetes</taxon>
        <taxon>Pleosporomycetidae</taxon>
        <taxon>Pleosporales</taxon>
        <taxon>Pleosporineae</taxon>
        <taxon>Phaeosphaeriaceae</taxon>
        <taxon>Paraphoma</taxon>
    </lineage>
</organism>
<dbReference type="Pfam" id="PF13671">
    <property type="entry name" value="AAA_33"/>
    <property type="match status" value="1"/>
</dbReference>
<sequence>MDFMVRNVLGPHLQRNAPDNHPIVVMTCGIAGEIIWLENVPCRSANKLKGSGKTTLAKAIEAAYPNFHRISGDEIIHQRHGIYGIDYEASPSLYAKYQDEKDVIYMSTFRELLDENKDIILERSFYAKEDRDEYRGIAEKAGARVVLVFLKAEGESGKECLWTRIRQRSKGIKTADSALDISRETFDFYWDGFENPDGEGEVVVQVK</sequence>
<dbReference type="SUPFAM" id="SSF52540">
    <property type="entry name" value="P-loop containing nucleoside triphosphate hydrolases"/>
    <property type="match status" value="1"/>
</dbReference>
<accession>A0A8K0RD84</accession>
<reference evidence="1" key="1">
    <citation type="journal article" date="2021" name="Nat. Commun.">
        <title>Genetic determinants of endophytism in the Arabidopsis root mycobiome.</title>
        <authorList>
            <person name="Mesny F."/>
            <person name="Miyauchi S."/>
            <person name="Thiergart T."/>
            <person name="Pickel B."/>
            <person name="Atanasova L."/>
            <person name="Karlsson M."/>
            <person name="Huettel B."/>
            <person name="Barry K.W."/>
            <person name="Haridas S."/>
            <person name="Chen C."/>
            <person name="Bauer D."/>
            <person name="Andreopoulos W."/>
            <person name="Pangilinan J."/>
            <person name="LaButti K."/>
            <person name="Riley R."/>
            <person name="Lipzen A."/>
            <person name="Clum A."/>
            <person name="Drula E."/>
            <person name="Henrissat B."/>
            <person name="Kohler A."/>
            <person name="Grigoriev I.V."/>
            <person name="Martin F.M."/>
            <person name="Hacquard S."/>
        </authorList>
    </citation>
    <scope>NUCLEOTIDE SEQUENCE</scope>
    <source>
        <strain evidence="1">MPI-SDFR-AT-0120</strain>
    </source>
</reference>
<dbReference type="InterPro" id="IPR027417">
    <property type="entry name" value="P-loop_NTPase"/>
</dbReference>
<dbReference type="EMBL" id="JAGMVJ010000003">
    <property type="protein sequence ID" value="KAH7091990.1"/>
    <property type="molecule type" value="Genomic_DNA"/>
</dbReference>
<comment type="caution">
    <text evidence="1">The sequence shown here is derived from an EMBL/GenBank/DDBJ whole genome shotgun (WGS) entry which is preliminary data.</text>
</comment>
<evidence type="ECO:0000313" key="1">
    <source>
        <dbReference type="EMBL" id="KAH7091990.1"/>
    </source>
</evidence>